<reference evidence="2 3" key="1">
    <citation type="journal article" date="2015" name="Stand. Genomic Sci.">
        <title>Genomic Encyclopedia of Bacterial and Archaeal Type Strains, Phase III: the genomes of soil and plant-associated and newly described type strains.</title>
        <authorList>
            <person name="Whitman W.B."/>
            <person name="Woyke T."/>
            <person name="Klenk H.P."/>
            <person name="Zhou Y."/>
            <person name="Lilburn T.G."/>
            <person name="Beck B.J."/>
            <person name="De Vos P."/>
            <person name="Vandamme P."/>
            <person name="Eisen J.A."/>
            <person name="Garrity G."/>
            <person name="Hugenholtz P."/>
            <person name="Kyrpides N.C."/>
        </authorList>
    </citation>
    <scope>NUCLEOTIDE SEQUENCE [LARGE SCALE GENOMIC DNA]</scope>
    <source>
        <strain evidence="2 3">CGMCC 1.6858</strain>
    </source>
</reference>
<dbReference type="Proteomes" id="UP000316905">
    <property type="component" value="Unassembled WGS sequence"/>
</dbReference>
<feature type="transmembrane region" description="Helical" evidence="1">
    <location>
        <begin position="36"/>
        <end position="55"/>
    </location>
</feature>
<keyword evidence="1" id="KW-1133">Transmembrane helix</keyword>
<keyword evidence="1" id="KW-0472">Membrane</keyword>
<proteinExistence type="predicted"/>
<dbReference type="AlphaFoldDB" id="A0A562PYU7"/>
<keyword evidence="3" id="KW-1185">Reference proteome</keyword>
<evidence type="ECO:0000313" key="3">
    <source>
        <dbReference type="Proteomes" id="UP000316905"/>
    </source>
</evidence>
<gene>
    <name evidence="2" type="ORF">IQ22_03912</name>
</gene>
<evidence type="ECO:0000313" key="2">
    <source>
        <dbReference type="EMBL" id="TWI49589.1"/>
    </source>
</evidence>
<organism evidence="2 3">
    <name type="scientific">Pseudomonas duriflava</name>
    <dbReference type="NCBI Taxonomy" id="459528"/>
    <lineage>
        <taxon>Bacteria</taxon>
        <taxon>Pseudomonadati</taxon>
        <taxon>Pseudomonadota</taxon>
        <taxon>Gammaproteobacteria</taxon>
        <taxon>Pseudomonadales</taxon>
        <taxon>Pseudomonadaceae</taxon>
        <taxon>Pseudomonas</taxon>
    </lineage>
</organism>
<accession>A0A562PYU7</accession>
<feature type="transmembrane region" description="Helical" evidence="1">
    <location>
        <begin position="7"/>
        <end position="24"/>
    </location>
</feature>
<evidence type="ECO:0000256" key="1">
    <source>
        <dbReference type="SAM" id="Phobius"/>
    </source>
</evidence>
<dbReference type="EMBL" id="VLKY01000016">
    <property type="protein sequence ID" value="TWI49589.1"/>
    <property type="molecule type" value="Genomic_DNA"/>
</dbReference>
<keyword evidence="1" id="KW-0812">Transmembrane</keyword>
<comment type="caution">
    <text evidence="2">The sequence shown here is derived from an EMBL/GenBank/DDBJ whole genome shotgun (WGS) entry which is preliminary data.</text>
</comment>
<protein>
    <submittedName>
        <fullName evidence="2">Uncharacterized protein</fullName>
    </submittedName>
</protein>
<name>A0A562PYU7_9PSED</name>
<sequence length="89" mass="10473">MTRQRVFLLVCKSPILLFALSMFGSGLWDAYQNDNFWFVLAGSLYAYFFAWAALLDTSWQLPGIYRFQGWFVQSQPIITPRMIHLWSVQ</sequence>